<dbReference type="AlphaFoldDB" id="A0AAV9SBE6"/>
<evidence type="ECO:0000313" key="2">
    <source>
        <dbReference type="Proteomes" id="UP001311232"/>
    </source>
</evidence>
<comment type="caution">
    <text evidence="1">The sequence shown here is derived from an EMBL/GenBank/DDBJ whole genome shotgun (WGS) entry which is preliminary data.</text>
</comment>
<keyword evidence="2" id="KW-1185">Reference proteome</keyword>
<organism evidence="1 2">
    <name type="scientific">Crenichthys baileyi</name>
    <name type="common">White River springfish</name>
    <dbReference type="NCBI Taxonomy" id="28760"/>
    <lineage>
        <taxon>Eukaryota</taxon>
        <taxon>Metazoa</taxon>
        <taxon>Chordata</taxon>
        <taxon>Craniata</taxon>
        <taxon>Vertebrata</taxon>
        <taxon>Euteleostomi</taxon>
        <taxon>Actinopterygii</taxon>
        <taxon>Neopterygii</taxon>
        <taxon>Teleostei</taxon>
        <taxon>Neoteleostei</taxon>
        <taxon>Acanthomorphata</taxon>
        <taxon>Ovalentaria</taxon>
        <taxon>Atherinomorphae</taxon>
        <taxon>Cyprinodontiformes</taxon>
        <taxon>Goodeidae</taxon>
        <taxon>Crenichthys</taxon>
    </lineage>
</organism>
<sequence length="132" mass="14686">MCPPAAEVRLADSFASALPNLLQMDEGSSPRPPPDTMSAQGKVLTWAHNQVGEMEKQETCYLEKLPLSMTMLRPDKQQLLLRGEWRSLGRSNSICITSLLLTLVPSVPPWTSDVGGTVARRRWRPIPFDSLL</sequence>
<accession>A0AAV9SBE6</accession>
<gene>
    <name evidence="1" type="ORF">CRENBAI_014621</name>
</gene>
<reference evidence="1 2" key="1">
    <citation type="submission" date="2021-06" db="EMBL/GenBank/DDBJ databases">
        <authorList>
            <person name="Palmer J.M."/>
        </authorList>
    </citation>
    <scope>NUCLEOTIDE SEQUENCE [LARGE SCALE GENOMIC DNA]</scope>
    <source>
        <strain evidence="1 2">MEX-2019</strain>
        <tissue evidence="1">Muscle</tissue>
    </source>
</reference>
<dbReference type="EMBL" id="JAHHUM010000607">
    <property type="protein sequence ID" value="KAK5618659.1"/>
    <property type="molecule type" value="Genomic_DNA"/>
</dbReference>
<protein>
    <submittedName>
        <fullName evidence="1">Uncharacterized protein</fullName>
    </submittedName>
</protein>
<evidence type="ECO:0000313" key="1">
    <source>
        <dbReference type="EMBL" id="KAK5618659.1"/>
    </source>
</evidence>
<proteinExistence type="predicted"/>
<name>A0AAV9SBE6_9TELE</name>
<dbReference type="Proteomes" id="UP001311232">
    <property type="component" value="Unassembled WGS sequence"/>
</dbReference>